<dbReference type="GO" id="GO:0005814">
    <property type="term" value="C:centriole"/>
    <property type="evidence" value="ECO:0007669"/>
    <property type="project" value="UniProtKB-SubCell"/>
</dbReference>
<evidence type="ECO:0000256" key="2">
    <source>
        <dbReference type="ARBA" id="ARBA00004138"/>
    </source>
</evidence>
<comment type="similarity">
    <text evidence="3">Belongs to the HYLS1 family.</text>
</comment>
<evidence type="ECO:0000256" key="3">
    <source>
        <dbReference type="ARBA" id="ARBA00010091"/>
    </source>
</evidence>
<evidence type="ECO:0000256" key="1">
    <source>
        <dbReference type="ARBA" id="ARBA00004114"/>
    </source>
</evidence>
<evidence type="ECO:0000256" key="8">
    <source>
        <dbReference type="SAM" id="MobiDB-lite"/>
    </source>
</evidence>
<comment type="subcellular location">
    <subcellularLocation>
        <location evidence="2">Cell projection</location>
        <location evidence="2">Cilium</location>
    </subcellularLocation>
    <subcellularLocation>
        <location evidence="1">Cytoplasm</location>
        <location evidence="1">Cytoskeleton</location>
        <location evidence="1">Microtubule organizing center</location>
        <location evidence="1">Centrosome</location>
        <location evidence="1">Centriole</location>
    </subcellularLocation>
</comment>
<dbReference type="PANTHER" id="PTHR34174">
    <property type="entry name" value="HYDROLETHALUS SYNDROME PROTEIN 1"/>
    <property type="match status" value="1"/>
</dbReference>
<dbReference type="GO" id="GO:0060271">
    <property type="term" value="P:cilium assembly"/>
    <property type="evidence" value="ECO:0007669"/>
    <property type="project" value="TreeGrafter"/>
</dbReference>
<evidence type="ECO:0000256" key="5">
    <source>
        <dbReference type="ARBA" id="ARBA00022794"/>
    </source>
</evidence>
<dbReference type="Proteomes" id="UP000018467">
    <property type="component" value="Unassembled WGS sequence"/>
</dbReference>
<keyword evidence="6" id="KW-0206">Cytoskeleton</keyword>
<protein>
    <submittedName>
        <fullName evidence="10">HYLS1 centriolar and ciliogenesis associated</fullName>
    </submittedName>
</protein>
<sequence length="365" mass="42239">MENLDFSEEEIEQQLAALGYTNVNKQRLREFKRDLDLLIFNEKSKSQTSAEWSSPQSHSTVGKSPPVITKEKVQVHRDASNYSYIYPHRGEADQERLVLAPAFQADSHRYGVNRPYDSYIKHSVAPRHIRPSTAPNRLEVDETPSDDYYSVQDTQMLSPDRGLHMNVKLAVKRKVLRKHRGQSHVCDESYYSEDSESVSMLEERLDQLRVSAGGGSGETESEETYSDSDRQSSATVELPSAFEAYMKGMKRSRSENDIRQQPKAFIRPAMDHPHTRNLKKNDPVAKYFQYKQDWEMFKPPGEKNRKELHWAIREQLMYQPPPPKPQRTYVPNTYVVPTEKKRSALRWAVRHDLANGLIPAKITYP</sequence>
<dbReference type="InterPro" id="IPR052319">
    <property type="entry name" value="Centriolar_ciliogenesis_assoc"/>
</dbReference>
<keyword evidence="11" id="KW-1185">Reference proteome</keyword>
<evidence type="ECO:0000259" key="9">
    <source>
        <dbReference type="Pfam" id="PF15311"/>
    </source>
</evidence>
<feature type="domain" description="Centriolar and ciliogenesis-associated protein HYLS1 C-terminal" evidence="9">
    <location>
        <begin position="266"/>
        <end position="354"/>
    </location>
</feature>
<organism evidence="10 11">
    <name type="scientific">Astyanax mexicanus</name>
    <name type="common">Blind cave fish</name>
    <name type="synonym">Astyanax fasciatus mexicanus</name>
    <dbReference type="NCBI Taxonomy" id="7994"/>
    <lineage>
        <taxon>Eukaryota</taxon>
        <taxon>Metazoa</taxon>
        <taxon>Chordata</taxon>
        <taxon>Craniata</taxon>
        <taxon>Vertebrata</taxon>
        <taxon>Euteleostomi</taxon>
        <taxon>Actinopterygii</taxon>
        <taxon>Neopterygii</taxon>
        <taxon>Teleostei</taxon>
        <taxon>Ostariophysi</taxon>
        <taxon>Characiformes</taxon>
        <taxon>Characoidei</taxon>
        <taxon>Acestrorhamphidae</taxon>
        <taxon>Acestrorhamphinae</taxon>
        <taxon>Astyanax</taxon>
    </lineage>
</organism>
<dbReference type="GO" id="GO:0097730">
    <property type="term" value="C:non-motile cilium"/>
    <property type="evidence" value="ECO:0007669"/>
    <property type="project" value="TreeGrafter"/>
</dbReference>
<dbReference type="Pfam" id="PF15311">
    <property type="entry name" value="HYLS1_C"/>
    <property type="match status" value="1"/>
</dbReference>
<dbReference type="GeneTree" id="ENSGT00390000008848"/>
<evidence type="ECO:0000313" key="11">
    <source>
        <dbReference type="Proteomes" id="UP000018467"/>
    </source>
</evidence>
<keyword evidence="7" id="KW-0966">Cell projection</keyword>
<evidence type="ECO:0000313" key="10">
    <source>
        <dbReference type="Ensembl" id="ENSAMXP00000031945.1"/>
    </source>
</evidence>
<evidence type="ECO:0000256" key="6">
    <source>
        <dbReference type="ARBA" id="ARBA00023212"/>
    </source>
</evidence>
<feature type="region of interest" description="Disordered" evidence="8">
    <location>
        <begin position="209"/>
        <end position="235"/>
    </location>
</feature>
<dbReference type="InterPro" id="IPR027918">
    <property type="entry name" value="HYLS1_C_dom"/>
</dbReference>
<dbReference type="Bgee" id="ENSAMXG00000002228">
    <property type="expression patterns" value="Expressed in testis and 14 other cell types or tissues"/>
</dbReference>
<reference evidence="10" key="4">
    <citation type="submission" date="2025-09" db="UniProtKB">
        <authorList>
            <consortium name="Ensembl"/>
        </authorList>
    </citation>
    <scope>IDENTIFICATION</scope>
</reference>
<keyword evidence="5" id="KW-0970">Cilium biogenesis/degradation</keyword>
<evidence type="ECO:0000256" key="7">
    <source>
        <dbReference type="ARBA" id="ARBA00023273"/>
    </source>
</evidence>
<keyword evidence="4" id="KW-0963">Cytoplasm</keyword>
<dbReference type="Ensembl" id="ENSAMXT00000037861.1">
    <property type="protein sequence ID" value="ENSAMXP00000031945.1"/>
    <property type="gene ID" value="ENSAMXG00000002228.2"/>
</dbReference>
<dbReference type="AlphaFoldDB" id="A0A3B1IR35"/>
<dbReference type="InterPro" id="IPR026227">
    <property type="entry name" value="HYLS1"/>
</dbReference>
<dbReference type="PRINTS" id="PR02098">
    <property type="entry name" value="HYLETHALUSS1"/>
</dbReference>
<reference evidence="10" key="3">
    <citation type="submission" date="2025-08" db="UniProtKB">
        <authorList>
            <consortium name="Ensembl"/>
        </authorList>
    </citation>
    <scope>IDENTIFICATION</scope>
</reference>
<dbReference type="PANTHER" id="PTHR34174:SF1">
    <property type="entry name" value="CENTRIOLAR AND CILIOGENESIS-ASSOCIATED PROTEIN HYLS1"/>
    <property type="match status" value="1"/>
</dbReference>
<accession>A0A3B1IR35</accession>
<name>A0A3B1IR35_ASTMX</name>
<reference evidence="11" key="1">
    <citation type="submission" date="2013-03" db="EMBL/GenBank/DDBJ databases">
        <authorList>
            <person name="Jeffery W."/>
            <person name="Warren W."/>
            <person name="Wilson R.K."/>
        </authorList>
    </citation>
    <scope>NUCLEOTIDE SEQUENCE</scope>
    <source>
        <strain evidence="11">female</strain>
    </source>
</reference>
<evidence type="ECO:0000256" key="4">
    <source>
        <dbReference type="ARBA" id="ARBA00022490"/>
    </source>
</evidence>
<reference evidence="11" key="2">
    <citation type="journal article" date="2014" name="Nat. Commun.">
        <title>The cavefish genome reveals candidate genes for eye loss.</title>
        <authorList>
            <person name="McGaugh S.E."/>
            <person name="Gross J.B."/>
            <person name="Aken B."/>
            <person name="Blin M."/>
            <person name="Borowsky R."/>
            <person name="Chalopin D."/>
            <person name="Hinaux H."/>
            <person name="Jeffery W.R."/>
            <person name="Keene A."/>
            <person name="Ma L."/>
            <person name="Minx P."/>
            <person name="Murphy D."/>
            <person name="O'Quin K.E."/>
            <person name="Retaux S."/>
            <person name="Rohner N."/>
            <person name="Searle S.M."/>
            <person name="Stahl B.A."/>
            <person name="Tabin C."/>
            <person name="Volff J.N."/>
            <person name="Yoshizawa M."/>
            <person name="Warren W.C."/>
        </authorList>
    </citation>
    <scope>NUCLEOTIDE SEQUENCE [LARGE SCALE GENOMIC DNA]</scope>
    <source>
        <strain evidence="11">female</strain>
    </source>
</reference>
<proteinExistence type="inferred from homology"/>